<feature type="transmembrane region" description="Helical" evidence="1">
    <location>
        <begin position="245"/>
        <end position="266"/>
    </location>
</feature>
<dbReference type="PANTHER" id="PTHR33121">
    <property type="entry name" value="CYCLIC DI-GMP PHOSPHODIESTERASE PDEF"/>
    <property type="match status" value="1"/>
</dbReference>
<evidence type="ECO:0000313" key="4">
    <source>
        <dbReference type="EMBL" id="MFC5567283.1"/>
    </source>
</evidence>
<protein>
    <submittedName>
        <fullName evidence="4">Bifunctional diguanylate cyclase/phosphodiesterase</fullName>
    </submittedName>
</protein>
<proteinExistence type="predicted"/>
<dbReference type="RefSeq" id="WP_209841769.1">
    <property type="nucleotide sequence ID" value="NZ_JAGGJP010000012.1"/>
</dbReference>
<dbReference type="Pfam" id="PF00563">
    <property type="entry name" value="EAL"/>
    <property type="match status" value="1"/>
</dbReference>
<name>A0ABW0SE67_9RHOB</name>
<dbReference type="NCBIfam" id="TIGR00254">
    <property type="entry name" value="GGDEF"/>
    <property type="match status" value="1"/>
</dbReference>
<dbReference type="SUPFAM" id="SSF55073">
    <property type="entry name" value="Nucleotide cyclase"/>
    <property type="match status" value="1"/>
</dbReference>
<dbReference type="Proteomes" id="UP001596056">
    <property type="component" value="Unassembled WGS sequence"/>
</dbReference>
<dbReference type="CDD" id="cd01948">
    <property type="entry name" value="EAL"/>
    <property type="match status" value="1"/>
</dbReference>
<keyword evidence="1" id="KW-1133">Transmembrane helix</keyword>
<organism evidence="4 5">
    <name type="scientific">Rubellimicrobium aerolatum</name>
    <dbReference type="NCBI Taxonomy" id="490979"/>
    <lineage>
        <taxon>Bacteria</taxon>
        <taxon>Pseudomonadati</taxon>
        <taxon>Pseudomonadota</taxon>
        <taxon>Alphaproteobacteria</taxon>
        <taxon>Rhodobacterales</taxon>
        <taxon>Roseobacteraceae</taxon>
        <taxon>Rubellimicrobium</taxon>
    </lineage>
</organism>
<dbReference type="Pfam" id="PF00990">
    <property type="entry name" value="GGDEF"/>
    <property type="match status" value="1"/>
</dbReference>
<accession>A0ABW0SE67</accession>
<dbReference type="SMART" id="SM00267">
    <property type="entry name" value="GGDEF"/>
    <property type="match status" value="1"/>
</dbReference>
<comment type="caution">
    <text evidence="4">The sequence shown here is derived from an EMBL/GenBank/DDBJ whole genome shotgun (WGS) entry which is preliminary data.</text>
</comment>
<dbReference type="SUPFAM" id="SSF141868">
    <property type="entry name" value="EAL domain-like"/>
    <property type="match status" value="1"/>
</dbReference>
<dbReference type="PROSITE" id="PS50887">
    <property type="entry name" value="GGDEF"/>
    <property type="match status" value="1"/>
</dbReference>
<evidence type="ECO:0000259" key="3">
    <source>
        <dbReference type="PROSITE" id="PS50887"/>
    </source>
</evidence>
<dbReference type="PROSITE" id="PS50883">
    <property type="entry name" value="EAL"/>
    <property type="match status" value="1"/>
</dbReference>
<evidence type="ECO:0000256" key="1">
    <source>
        <dbReference type="SAM" id="Phobius"/>
    </source>
</evidence>
<dbReference type="Gene3D" id="3.30.70.270">
    <property type="match status" value="1"/>
</dbReference>
<dbReference type="CDD" id="cd01949">
    <property type="entry name" value="GGDEF"/>
    <property type="match status" value="1"/>
</dbReference>
<evidence type="ECO:0000259" key="2">
    <source>
        <dbReference type="PROSITE" id="PS50883"/>
    </source>
</evidence>
<dbReference type="InterPro" id="IPR043128">
    <property type="entry name" value="Rev_trsase/Diguanyl_cyclase"/>
</dbReference>
<dbReference type="InterPro" id="IPR000160">
    <property type="entry name" value="GGDEF_dom"/>
</dbReference>
<sequence length="712" mass="76586">MTALHRLPDRISAVILGTTLLFLATTVVSVVWMASALNRQALDQSQVQVQVARDDLLGRVRLLTIDYTKWDEADAAVRGADRTWIFDYIGSAAMMGRTFQLAVVWGGALPRDLGWTTGGGTAARPGLLPAALLAGAEGRLARDAAETAEFFAWRGGELFAMGTSRFEPVEHAHLFPEADRRSGQLMLGLRVGPALMADLAHSLLLTGVALVADRPTDRPAVALPGLHGTPAAYLTWSAPRPGTRLLWRMLPLLALVALAATALALIGTRLTRRNAQGLVLAERRASLAARTDALTGLPNRAAFGELLDPSARAGERAVLFLDVNDFKRINDSIGHEAGDRVLLVLAERLADLAGPDRILARTAGDEFAFVLRGPDAGAQAQALAERALLALEPAIEVLGHRMQVAVAMGYAVQADDALQGPDLLRQADLAMDEAKRQRGRATPVAFSAIIGQAARDALAIEQGLREALRNPGELSIAYQPIVGRTGRLERAEALARWTSPRLGSVPPGRFIAVAEQAGLIVELGRRLFHLVCDDLAAHPALRVSLNVSTLQLMAPDFIPSLVDELRARGIPPARIEIELTEAVVVDDPRLAAQRVEELREAGFSIALDDFGTGYSSVGYLEQFRFDTLKIDRSFVARVHRSAGGMAVVDGMIRMAHGLDLRVVCEGIESARDLDLLRELGSDLAQGYHLDQPLPIDELVSRWLDPEPGSAAA</sequence>
<feature type="transmembrane region" description="Helical" evidence="1">
    <location>
        <begin position="12"/>
        <end position="34"/>
    </location>
</feature>
<dbReference type="InterPro" id="IPR035919">
    <property type="entry name" value="EAL_sf"/>
</dbReference>
<dbReference type="InterPro" id="IPR001633">
    <property type="entry name" value="EAL_dom"/>
</dbReference>
<keyword evidence="1" id="KW-0472">Membrane</keyword>
<dbReference type="SMART" id="SM00052">
    <property type="entry name" value="EAL"/>
    <property type="match status" value="1"/>
</dbReference>
<reference evidence="5" key="1">
    <citation type="journal article" date="2019" name="Int. J. Syst. Evol. Microbiol.">
        <title>The Global Catalogue of Microorganisms (GCM) 10K type strain sequencing project: providing services to taxonomists for standard genome sequencing and annotation.</title>
        <authorList>
            <consortium name="The Broad Institute Genomics Platform"/>
            <consortium name="The Broad Institute Genome Sequencing Center for Infectious Disease"/>
            <person name="Wu L."/>
            <person name="Ma J."/>
        </authorList>
    </citation>
    <scope>NUCLEOTIDE SEQUENCE [LARGE SCALE GENOMIC DNA]</scope>
    <source>
        <strain evidence="5">KACC 11588</strain>
    </source>
</reference>
<dbReference type="Gene3D" id="3.20.20.450">
    <property type="entry name" value="EAL domain"/>
    <property type="match status" value="1"/>
</dbReference>
<gene>
    <name evidence="4" type="ORF">ACFPOC_12795</name>
</gene>
<keyword evidence="1" id="KW-0812">Transmembrane</keyword>
<keyword evidence="5" id="KW-1185">Reference proteome</keyword>
<feature type="domain" description="EAL" evidence="2">
    <location>
        <begin position="457"/>
        <end position="706"/>
    </location>
</feature>
<dbReference type="InterPro" id="IPR050706">
    <property type="entry name" value="Cyclic-di-GMP_PDE-like"/>
</dbReference>
<dbReference type="EMBL" id="JBHSNA010000012">
    <property type="protein sequence ID" value="MFC5567283.1"/>
    <property type="molecule type" value="Genomic_DNA"/>
</dbReference>
<feature type="domain" description="GGDEF" evidence="3">
    <location>
        <begin position="314"/>
        <end position="448"/>
    </location>
</feature>
<dbReference type="PANTHER" id="PTHR33121:SF79">
    <property type="entry name" value="CYCLIC DI-GMP PHOSPHODIESTERASE PDED-RELATED"/>
    <property type="match status" value="1"/>
</dbReference>
<dbReference type="InterPro" id="IPR029787">
    <property type="entry name" value="Nucleotide_cyclase"/>
</dbReference>
<evidence type="ECO:0000313" key="5">
    <source>
        <dbReference type="Proteomes" id="UP001596056"/>
    </source>
</evidence>